<dbReference type="RefSeq" id="WP_183348366.1">
    <property type="nucleotide sequence ID" value="NZ_JACHEO010000002.1"/>
</dbReference>
<dbReference type="AlphaFoldDB" id="A0A840UMJ8"/>
<name>A0A840UMJ8_9BACT</name>
<evidence type="ECO:0000313" key="1">
    <source>
        <dbReference type="EMBL" id="MBB5347002.1"/>
    </source>
</evidence>
<reference evidence="1 2" key="1">
    <citation type="submission" date="2020-08" db="EMBL/GenBank/DDBJ databases">
        <title>Genomic Encyclopedia of Type Strains, Phase IV (KMG-IV): sequencing the most valuable type-strain genomes for metagenomic binning, comparative biology and taxonomic classification.</title>
        <authorList>
            <person name="Goeker M."/>
        </authorList>
    </citation>
    <scope>NUCLEOTIDE SEQUENCE [LARGE SCALE GENOMIC DNA]</scope>
    <source>
        <strain evidence="1 2">DSM 28570</strain>
    </source>
</reference>
<dbReference type="Proteomes" id="UP000539642">
    <property type="component" value="Unassembled WGS sequence"/>
</dbReference>
<gene>
    <name evidence="1" type="ORF">HNQ81_000712</name>
</gene>
<dbReference type="EMBL" id="JACHEO010000002">
    <property type="protein sequence ID" value="MBB5347002.1"/>
    <property type="molecule type" value="Genomic_DNA"/>
</dbReference>
<keyword evidence="2" id="KW-1185">Reference proteome</keyword>
<evidence type="ECO:0000313" key="2">
    <source>
        <dbReference type="Proteomes" id="UP000539642"/>
    </source>
</evidence>
<comment type="caution">
    <text evidence="1">The sequence shown here is derived from an EMBL/GenBank/DDBJ whole genome shotgun (WGS) entry which is preliminary data.</text>
</comment>
<proteinExistence type="predicted"/>
<accession>A0A840UMJ8</accession>
<organism evidence="1 2">
    <name type="scientific">Desulfoprunum benzoelyticum</name>
    <dbReference type="NCBI Taxonomy" id="1506996"/>
    <lineage>
        <taxon>Bacteria</taxon>
        <taxon>Pseudomonadati</taxon>
        <taxon>Thermodesulfobacteriota</taxon>
        <taxon>Desulfobulbia</taxon>
        <taxon>Desulfobulbales</taxon>
        <taxon>Desulfobulbaceae</taxon>
        <taxon>Desulfoprunum</taxon>
    </lineage>
</organism>
<protein>
    <submittedName>
        <fullName evidence="1">Uncharacterized protein</fullName>
    </submittedName>
</protein>
<sequence>MIDTNPFSHCECRRMGNSQTLCRSELTLEEQGKKVCLSVRGGEEAKVLVLDGCVFTDNNPKCDALYLYKSRNRKIAALVELKGAGDIPHAFEQLTYTKRQRPEYAQLKNQLDQSGPGTLFEKSFIVTNGMLSKPEIERLENQHQIRVSAVLHSEPGKF</sequence>